<evidence type="ECO:0000256" key="8">
    <source>
        <dbReference type="ARBA" id="ARBA00023136"/>
    </source>
</evidence>
<evidence type="ECO:0000313" key="12">
    <source>
        <dbReference type="WBParaSite" id="TCNE_0002005401-mRNA-1"/>
    </source>
</evidence>
<dbReference type="PANTHER" id="PTHR28650">
    <property type="entry name" value="PHOSPHATIDYLINOSITOL-GLYCAN BIOSYNTHESIS CLASS X PROTEIN"/>
    <property type="match status" value="1"/>
</dbReference>
<evidence type="ECO:0000256" key="10">
    <source>
        <dbReference type="RuleBase" id="RU366056"/>
    </source>
</evidence>
<dbReference type="PANTHER" id="PTHR28650:SF1">
    <property type="entry name" value="PHOSPHATIDYLINOSITOL-GLYCAN BIOSYNTHESIS CLASS X PROTEIN"/>
    <property type="match status" value="1"/>
</dbReference>
<evidence type="ECO:0000256" key="5">
    <source>
        <dbReference type="ARBA" id="ARBA00022692"/>
    </source>
</evidence>
<comment type="similarity">
    <text evidence="3 10">Belongs to the PIGX family.</text>
</comment>
<dbReference type="InterPro" id="IPR040039">
    <property type="entry name" value="PIGX"/>
</dbReference>
<organism evidence="11 12">
    <name type="scientific">Toxocara canis</name>
    <name type="common">Canine roundworm</name>
    <dbReference type="NCBI Taxonomy" id="6265"/>
    <lineage>
        <taxon>Eukaryota</taxon>
        <taxon>Metazoa</taxon>
        <taxon>Ecdysozoa</taxon>
        <taxon>Nematoda</taxon>
        <taxon>Chromadorea</taxon>
        <taxon>Rhabditida</taxon>
        <taxon>Spirurina</taxon>
        <taxon>Ascaridomorpha</taxon>
        <taxon>Ascaridoidea</taxon>
        <taxon>Toxocaridae</taxon>
        <taxon>Toxocara</taxon>
    </lineage>
</organism>
<dbReference type="GO" id="GO:0005789">
    <property type="term" value="C:endoplasmic reticulum membrane"/>
    <property type="evidence" value="ECO:0007669"/>
    <property type="project" value="UniProtKB-SubCell"/>
</dbReference>
<keyword evidence="9" id="KW-0325">Glycoprotein</keyword>
<keyword evidence="6 10" id="KW-0256">Endoplasmic reticulum</keyword>
<reference evidence="12" key="1">
    <citation type="submission" date="2016-06" db="UniProtKB">
        <authorList>
            <consortium name="WormBaseParasite"/>
        </authorList>
    </citation>
    <scope>IDENTIFICATION</scope>
</reference>
<evidence type="ECO:0000256" key="6">
    <source>
        <dbReference type="ARBA" id="ARBA00022824"/>
    </source>
</evidence>
<dbReference type="UniPathway" id="UPA00196"/>
<keyword evidence="4 10" id="KW-0337">GPI-anchor biosynthesis</keyword>
<keyword evidence="7" id="KW-1133">Transmembrane helix</keyword>
<keyword evidence="8" id="KW-0472">Membrane</keyword>
<evidence type="ECO:0000256" key="4">
    <source>
        <dbReference type="ARBA" id="ARBA00022502"/>
    </source>
</evidence>
<comment type="pathway">
    <text evidence="2 10">Glycolipid biosynthesis; glycosylphosphatidylinositol-anchor biosynthesis.</text>
</comment>
<dbReference type="GO" id="GO:0006506">
    <property type="term" value="P:GPI anchor biosynthetic process"/>
    <property type="evidence" value="ECO:0007669"/>
    <property type="project" value="UniProtKB-UniPathway"/>
</dbReference>
<evidence type="ECO:0000256" key="3">
    <source>
        <dbReference type="ARBA" id="ARBA00010345"/>
    </source>
</evidence>
<dbReference type="WBParaSite" id="TCNE_0002005401-mRNA-1">
    <property type="protein sequence ID" value="TCNE_0002005401-mRNA-1"/>
    <property type="gene ID" value="TCNE_0002005401"/>
</dbReference>
<proteinExistence type="inferred from homology"/>
<accession>A0A183VH30</accession>
<sequence>LIADTSIGSSNRFIDCQIAYRFVIPAGAYVDMDSIPSLRDHRIANAYFDVEAPAHRSTDTPLYVCSKRALRKNFVFSEHFELPFRLRYHQPTGNEAIVKLSPPRLLVRCPNNTTFLSEKNCTKYIRKAPCDCLSDAKCDWVIISANELTPIEMSIPTGNPAIRSFVIFVTFAFIVVG</sequence>
<protein>
    <recommendedName>
        <fullName evidence="10">Phosphatidylinositol-glycan biosynthesis class X protein</fullName>
    </recommendedName>
</protein>
<comment type="function">
    <text evidence="10">Stabilizing subunit of the glycosylphosphatidylinositol-mannosyltransferase I complex which catalyzes the transfer of the first mannose, via an alpha-1,4 bond from a dolichol-phosphate-mannose (Dol-P-Man) to the glucosaminyl acyl phosphatidylinositol (GlcN-(acyl)PI) intermediate to generate alpha-D-Man-(1-&gt;4)-alpha-D-GlcN-(1-&gt;6)-(1-radyl,2-acyl-sn-glycero-3-phospho)-2-acyl-inositol and participates in the sixth step of the glycosylphosphatidylinositol-anchor biosynthesis. Probably acts by stabilizing the mannosyltransferase PIGM.</text>
</comment>
<evidence type="ECO:0000256" key="9">
    <source>
        <dbReference type="ARBA" id="ARBA00023180"/>
    </source>
</evidence>
<dbReference type="Proteomes" id="UP000050794">
    <property type="component" value="Unassembled WGS sequence"/>
</dbReference>
<evidence type="ECO:0000313" key="11">
    <source>
        <dbReference type="Proteomes" id="UP000050794"/>
    </source>
</evidence>
<evidence type="ECO:0000256" key="2">
    <source>
        <dbReference type="ARBA" id="ARBA00004687"/>
    </source>
</evidence>
<keyword evidence="5" id="KW-0812">Transmembrane</keyword>
<dbReference type="InterPro" id="IPR013233">
    <property type="entry name" value="PIG-X/PBN1"/>
</dbReference>
<evidence type="ECO:0000256" key="7">
    <source>
        <dbReference type="ARBA" id="ARBA00022989"/>
    </source>
</evidence>
<name>A0A183VH30_TOXCA</name>
<evidence type="ECO:0000256" key="1">
    <source>
        <dbReference type="ARBA" id="ARBA00004389"/>
    </source>
</evidence>
<dbReference type="Pfam" id="PF08320">
    <property type="entry name" value="PIG-X"/>
    <property type="match status" value="1"/>
</dbReference>
<keyword evidence="11" id="KW-1185">Reference proteome</keyword>
<comment type="subcellular location">
    <subcellularLocation>
        <location evidence="1 10">Endoplasmic reticulum membrane</location>
        <topology evidence="1 10">Single-pass membrane protein</topology>
    </subcellularLocation>
</comment>
<dbReference type="AlphaFoldDB" id="A0A183VH30"/>